<comment type="caution">
    <text evidence="1">The sequence shown here is derived from an EMBL/GenBank/DDBJ whole genome shotgun (WGS) entry which is preliminary data.</text>
</comment>
<proteinExistence type="predicted"/>
<reference evidence="1 2" key="1">
    <citation type="submission" date="2013-01" db="EMBL/GenBank/DDBJ databases">
        <authorList>
            <person name="Harkins D.M."/>
            <person name="Durkin A.S."/>
            <person name="Brinkac L.M."/>
            <person name="Haft D.H."/>
            <person name="Selengut J.D."/>
            <person name="Sanka R."/>
            <person name="DePew J."/>
            <person name="Purushe J."/>
            <person name="Whelen A.C."/>
            <person name="Vinetz J.M."/>
            <person name="Sutton G.G."/>
            <person name="Nierman W.C."/>
            <person name="Fouts D.E."/>
        </authorList>
    </citation>
    <scope>NUCLEOTIDE SEQUENCE [LARGE SCALE GENOMIC DNA]</scope>
    <source>
        <strain evidence="1 2">2007001578</strain>
    </source>
</reference>
<dbReference type="Proteomes" id="UP000012099">
    <property type="component" value="Unassembled WGS sequence"/>
</dbReference>
<evidence type="ECO:0000313" key="2">
    <source>
        <dbReference type="Proteomes" id="UP000012099"/>
    </source>
</evidence>
<protein>
    <submittedName>
        <fullName evidence="1">Uncharacterized protein</fullName>
    </submittedName>
</protein>
<name>A0ABN0IVN2_9LEPT</name>
<organism evidence="1 2">
    <name type="scientific">Leptospira noguchii str. 2007001578</name>
    <dbReference type="NCBI Taxonomy" id="1049974"/>
    <lineage>
        <taxon>Bacteria</taxon>
        <taxon>Pseudomonadati</taxon>
        <taxon>Spirochaetota</taxon>
        <taxon>Spirochaetia</taxon>
        <taxon>Leptospirales</taxon>
        <taxon>Leptospiraceae</taxon>
        <taxon>Leptospira</taxon>
    </lineage>
</organism>
<accession>A0ABN0IVN2</accession>
<keyword evidence="2" id="KW-1185">Reference proteome</keyword>
<dbReference type="EMBL" id="AHMH02000145">
    <property type="protein sequence ID" value="EMM98653.1"/>
    <property type="molecule type" value="Genomic_DNA"/>
</dbReference>
<gene>
    <name evidence="1" type="ORF">LEP1GSC035_0954</name>
</gene>
<evidence type="ECO:0000313" key="1">
    <source>
        <dbReference type="EMBL" id="EMM98653.1"/>
    </source>
</evidence>
<sequence>MERNCLWFIISRHLDIHSPFSYFENFYAEVKLKSVILKLNSVCANKIEKNFLCNSSRF</sequence>